<evidence type="ECO:0000259" key="3">
    <source>
        <dbReference type="Pfam" id="PF20454"/>
    </source>
</evidence>
<feature type="domain" description="Terminase large subunit GpA endonuclease" evidence="3">
    <location>
        <begin position="288"/>
        <end position="571"/>
    </location>
</feature>
<gene>
    <name evidence="4" type="ORF">PCS_02615</name>
</gene>
<feature type="region of interest" description="Disordered" evidence="1">
    <location>
        <begin position="582"/>
        <end position="610"/>
    </location>
</feature>
<dbReference type="GO" id="GO:0004519">
    <property type="term" value="F:endonuclease activity"/>
    <property type="evidence" value="ECO:0007669"/>
    <property type="project" value="InterPro"/>
</dbReference>
<feature type="compositionally biased region" description="Low complexity" evidence="1">
    <location>
        <begin position="586"/>
        <end position="600"/>
    </location>
</feature>
<evidence type="ECO:0000256" key="1">
    <source>
        <dbReference type="SAM" id="MobiDB-lite"/>
    </source>
</evidence>
<dbReference type="GO" id="GO:0005524">
    <property type="term" value="F:ATP binding"/>
    <property type="evidence" value="ECO:0007669"/>
    <property type="project" value="InterPro"/>
</dbReference>
<dbReference type="PANTHER" id="PTHR34413:SF2">
    <property type="entry name" value="PROPHAGE TAIL FIBER ASSEMBLY PROTEIN HOMOLOG TFAE-RELATED"/>
    <property type="match status" value="1"/>
</dbReference>
<evidence type="ECO:0000313" key="4">
    <source>
        <dbReference type="EMBL" id="EMG36603.1"/>
    </source>
</evidence>
<dbReference type="Pfam" id="PF20454">
    <property type="entry name" value="GpA_nuclease"/>
    <property type="match status" value="1"/>
</dbReference>
<evidence type="ECO:0000259" key="2">
    <source>
        <dbReference type="Pfam" id="PF05876"/>
    </source>
</evidence>
<name>M5Q1J3_DESAF</name>
<dbReference type="GO" id="GO:0016887">
    <property type="term" value="F:ATP hydrolysis activity"/>
    <property type="evidence" value="ECO:0007669"/>
    <property type="project" value="InterPro"/>
</dbReference>
<dbReference type="AlphaFoldDB" id="M5Q1J3"/>
<dbReference type="HAMAP" id="MF_04144">
    <property type="entry name" value="TERL_LAMBDA"/>
    <property type="match status" value="1"/>
</dbReference>
<protein>
    <submittedName>
        <fullName evidence="4">Bacteriophage tail assembly protein</fullName>
    </submittedName>
</protein>
<dbReference type="InterPro" id="IPR046454">
    <property type="entry name" value="GpA_endonuclease"/>
</dbReference>
<dbReference type="PANTHER" id="PTHR34413">
    <property type="entry name" value="PROPHAGE TAIL FIBER ASSEMBLY PROTEIN HOMOLOG TFAE-RELATED-RELATED"/>
    <property type="match status" value="1"/>
</dbReference>
<feature type="domain" description="Phage terminase large subunit GpA ATPase" evidence="2">
    <location>
        <begin position="24"/>
        <end position="277"/>
    </location>
</feature>
<dbReference type="EMBL" id="AOSV01000029">
    <property type="protein sequence ID" value="EMG36603.1"/>
    <property type="molecule type" value="Genomic_DNA"/>
</dbReference>
<dbReference type="PATRIC" id="fig|1262666.3.peg.2655"/>
<sequence length="610" mass="69085">MAPRPKLTLSEWADRYAYLSAENSSEPGKWKTLPFQRGLLDLVTDDTLERISIMKSARVGYTKLIDHAVGFFIHHDPSPIMVVQPTIEDAEGYSKEEIAPMLRDTPVLSELAGDPKSKTSNNTILKKQFPGCSLTLVGANSPRGFRRVTKRVVAFDEVDGYPPGGAGSEGDQIALGIKRTLTFWNRKIIEGSTPTIKGESRIEHSFEQGDQRRYFVPCPGCGWMQPLRWANLQWDKELDAQGNVIRHMPETAHYVCEHCGECIPESRKNWMVAQGEWRPTAEPKKKGHASAHIWAAYSPFPNASWPRLVEEFLEAKDSPERLQVFVNTILGETWEEGGEKADTDSLLSRCEVYNAQVPLLVGVLSAGVDVQDDRFEIEVLGWGADHESWNIDYRVIYGDLAQPEIWKELDDYLLTIWEHESGRKIRISAVCLDSGGHFTQEAYRFCKPRWGRRVYAIKGGSSKTGPLVSKPSTSNNLKCPLFTLNVGKLKDVTHARLRIKRREHEVRTPGYCHFPVDRDEDYFKGLTSEKRVTRYVKGHPVREWVKPSGVRNEPWDCRQYATAAQVILNPNMQAVLERMQTPEGDAGAAQAQNPKAKPQPRTIRSNFMKR</sequence>
<organism evidence="4 5">
    <name type="scientific">Desulfocurvibacter africanus PCS</name>
    <dbReference type="NCBI Taxonomy" id="1262666"/>
    <lineage>
        <taxon>Bacteria</taxon>
        <taxon>Pseudomonadati</taxon>
        <taxon>Thermodesulfobacteriota</taxon>
        <taxon>Desulfovibrionia</taxon>
        <taxon>Desulfovibrionales</taxon>
        <taxon>Desulfovibrionaceae</taxon>
        <taxon>Desulfocurvibacter</taxon>
    </lineage>
</organism>
<dbReference type="InterPro" id="IPR051220">
    <property type="entry name" value="TFA_Chaperone"/>
</dbReference>
<dbReference type="RefSeq" id="WP_005987870.1">
    <property type="nucleotide sequence ID" value="NZ_AOSV01000029.1"/>
</dbReference>
<reference evidence="4 5" key="1">
    <citation type="journal article" date="2013" name="Genome Announc.">
        <title>Draft Genome Sequence for Desulfovibrio africanus Strain PCS.</title>
        <authorList>
            <person name="Brown S.D."/>
            <person name="Utturkar S.M."/>
            <person name="Arkin A.P."/>
            <person name="Deutschbauer A.M."/>
            <person name="Elias D.A."/>
            <person name="Hazen T.C."/>
            <person name="Chakraborty R."/>
        </authorList>
    </citation>
    <scope>NUCLEOTIDE SEQUENCE [LARGE SCALE GENOMIC DNA]</scope>
    <source>
        <strain evidence="4 5">PCS</strain>
    </source>
</reference>
<dbReference type="InterPro" id="IPR008866">
    <property type="entry name" value="Phage_lambda_GpA-like"/>
</dbReference>
<dbReference type="InterPro" id="IPR046453">
    <property type="entry name" value="GpA_ATPase"/>
</dbReference>
<comment type="caution">
    <text evidence="4">The sequence shown here is derived from an EMBL/GenBank/DDBJ whole genome shotgun (WGS) entry which is preliminary data.</text>
</comment>
<accession>M5Q1J3</accession>
<dbReference type="Pfam" id="PF05876">
    <property type="entry name" value="GpA_ATPase"/>
    <property type="match status" value="1"/>
</dbReference>
<evidence type="ECO:0000313" key="5">
    <source>
        <dbReference type="Proteomes" id="UP000011922"/>
    </source>
</evidence>
<dbReference type="Proteomes" id="UP000011922">
    <property type="component" value="Unassembled WGS sequence"/>
</dbReference>
<proteinExistence type="inferred from homology"/>